<dbReference type="InterPro" id="IPR050469">
    <property type="entry name" value="Diguanylate_Cyclase"/>
</dbReference>
<name>A0A2S0VRL4_9ALTE</name>
<dbReference type="AlphaFoldDB" id="A0A2S0VRL4"/>
<dbReference type="Proteomes" id="UP000244441">
    <property type="component" value="Chromosome"/>
</dbReference>
<dbReference type="InterPro" id="IPR000160">
    <property type="entry name" value="GGDEF_dom"/>
</dbReference>
<dbReference type="PROSITE" id="PS50887">
    <property type="entry name" value="GGDEF"/>
    <property type="match status" value="1"/>
</dbReference>
<keyword evidence="4" id="KW-0597">Phosphoprotein</keyword>
<dbReference type="Gene3D" id="3.40.50.2300">
    <property type="match status" value="1"/>
</dbReference>
<keyword evidence="8" id="KW-1185">Reference proteome</keyword>
<dbReference type="GO" id="GO:0043709">
    <property type="term" value="P:cell adhesion involved in single-species biofilm formation"/>
    <property type="evidence" value="ECO:0007669"/>
    <property type="project" value="TreeGrafter"/>
</dbReference>
<evidence type="ECO:0000256" key="3">
    <source>
        <dbReference type="ARBA" id="ARBA00034247"/>
    </source>
</evidence>
<dbReference type="NCBIfam" id="TIGR00254">
    <property type="entry name" value="GGDEF"/>
    <property type="match status" value="1"/>
</dbReference>
<feature type="modified residue" description="4-aspartylphosphate" evidence="4">
    <location>
        <position position="57"/>
    </location>
</feature>
<dbReference type="GO" id="GO:1902201">
    <property type="term" value="P:negative regulation of bacterial-type flagellum-dependent cell motility"/>
    <property type="evidence" value="ECO:0007669"/>
    <property type="project" value="TreeGrafter"/>
</dbReference>
<dbReference type="EMBL" id="CP026604">
    <property type="protein sequence ID" value="AWB66855.1"/>
    <property type="molecule type" value="Genomic_DNA"/>
</dbReference>
<dbReference type="RefSeq" id="WP_108602911.1">
    <property type="nucleotide sequence ID" value="NZ_CP026604.1"/>
</dbReference>
<dbReference type="PANTHER" id="PTHR45138:SF9">
    <property type="entry name" value="DIGUANYLATE CYCLASE DGCM-RELATED"/>
    <property type="match status" value="1"/>
</dbReference>
<dbReference type="Pfam" id="PF00990">
    <property type="entry name" value="GGDEF"/>
    <property type="match status" value="1"/>
</dbReference>
<dbReference type="PANTHER" id="PTHR45138">
    <property type="entry name" value="REGULATORY COMPONENTS OF SENSORY TRANSDUCTION SYSTEM"/>
    <property type="match status" value="1"/>
</dbReference>
<evidence type="ECO:0000259" key="6">
    <source>
        <dbReference type="PROSITE" id="PS50887"/>
    </source>
</evidence>
<dbReference type="CDD" id="cd01949">
    <property type="entry name" value="GGDEF"/>
    <property type="match status" value="1"/>
</dbReference>
<dbReference type="GO" id="GO:0000160">
    <property type="term" value="P:phosphorelay signal transduction system"/>
    <property type="evidence" value="ECO:0007669"/>
    <property type="project" value="InterPro"/>
</dbReference>
<dbReference type="Pfam" id="PF00072">
    <property type="entry name" value="Response_reg"/>
    <property type="match status" value="1"/>
</dbReference>
<evidence type="ECO:0000256" key="2">
    <source>
        <dbReference type="ARBA" id="ARBA00012528"/>
    </source>
</evidence>
<evidence type="ECO:0000259" key="5">
    <source>
        <dbReference type="PROSITE" id="PS50110"/>
    </source>
</evidence>
<dbReference type="InterPro" id="IPR001789">
    <property type="entry name" value="Sig_transdc_resp-reg_receiver"/>
</dbReference>
<dbReference type="OrthoDB" id="9812260at2"/>
<dbReference type="InterPro" id="IPR043128">
    <property type="entry name" value="Rev_trsase/Diguanyl_cyclase"/>
</dbReference>
<dbReference type="EC" id="2.7.7.65" evidence="2"/>
<reference evidence="7 8" key="1">
    <citation type="submission" date="2018-01" db="EMBL/GenBank/DDBJ databases">
        <title>Genome sequence of a Cantenovulum-like bacteria.</title>
        <authorList>
            <person name="Tan W.R."/>
            <person name="Lau N.-S."/>
            <person name="Go F."/>
            <person name="Amirul A.-A.A."/>
        </authorList>
    </citation>
    <scope>NUCLEOTIDE SEQUENCE [LARGE SCALE GENOMIC DNA]</scope>
    <source>
        <strain evidence="7 8">CCB-QB4</strain>
    </source>
</reference>
<dbReference type="FunFam" id="3.30.70.270:FF:000001">
    <property type="entry name" value="Diguanylate cyclase domain protein"/>
    <property type="match status" value="1"/>
</dbReference>
<evidence type="ECO:0000313" key="8">
    <source>
        <dbReference type="Proteomes" id="UP000244441"/>
    </source>
</evidence>
<comment type="catalytic activity">
    <reaction evidence="3">
        <text>2 GTP = 3',3'-c-di-GMP + 2 diphosphate</text>
        <dbReference type="Rhea" id="RHEA:24898"/>
        <dbReference type="ChEBI" id="CHEBI:33019"/>
        <dbReference type="ChEBI" id="CHEBI:37565"/>
        <dbReference type="ChEBI" id="CHEBI:58805"/>
        <dbReference type="EC" id="2.7.7.65"/>
    </reaction>
</comment>
<dbReference type="SUPFAM" id="SSF55073">
    <property type="entry name" value="Nucleotide cyclase"/>
    <property type="match status" value="1"/>
</dbReference>
<gene>
    <name evidence="7" type="ORF">C2869_10605</name>
</gene>
<comment type="cofactor">
    <cofactor evidence="1">
        <name>Mg(2+)</name>
        <dbReference type="ChEBI" id="CHEBI:18420"/>
    </cofactor>
</comment>
<dbReference type="GO" id="GO:0052621">
    <property type="term" value="F:diguanylate cyclase activity"/>
    <property type="evidence" value="ECO:0007669"/>
    <property type="project" value="UniProtKB-EC"/>
</dbReference>
<sequence>MSVTAKQTILIVDDEPLNIKVLGQALSGSYRVKTAINGTRALEIAQGEETPDLLLLDIQMPDIDGYEVLLALKQSDRTKSIPVIFITGRDGAEDEARGLELGAMDYITKPFNIPVVMARVRNQLALKQKADLLEKLVSIDGLTEIPNRRAFDEAFIREWRRCTRAQAPLSMIMIDIDCFKPYNDNYGHSKGDEVLKKVAERLSNELKRGGDFVARYGGEEFVVILPETEIHSAVYVAESLRNTIVEAQIPHKYNLAADFVTISLGLAYCIPREDLEPITLQNKADKMLYRAKNEGRNQVVAVPADDNWFD</sequence>
<feature type="domain" description="Response regulatory" evidence="5">
    <location>
        <begin position="8"/>
        <end position="124"/>
    </location>
</feature>
<proteinExistence type="predicted"/>
<protein>
    <recommendedName>
        <fullName evidence="2">diguanylate cyclase</fullName>
        <ecNumber evidence="2">2.7.7.65</ecNumber>
    </recommendedName>
</protein>
<feature type="domain" description="GGDEF" evidence="6">
    <location>
        <begin position="167"/>
        <end position="304"/>
    </location>
</feature>
<dbReference type="SUPFAM" id="SSF52172">
    <property type="entry name" value="CheY-like"/>
    <property type="match status" value="1"/>
</dbReference>
<dbReference type="SMART" id="SM00267">
    <property type="entry name" value="GGDEF"/>
    <property type="match status" value="1"/>
</dbReference>
<dbReference type="KEGG" id="cate:C2869_10605"/>
<dbReference type="SMART" id="SM00448">
    <property type="entry name" value="REC"/>
    <property type="match status" value="1"/>
</dbReference>
<dbReference type="GO" id="GO:0005886">
    <property type="term" value="C:plasma membrane"/>
    <property type="evidence" value="ECO:0007669"/>
    <property type="project" value="TreeGrafter"/>
</dbReference>
<dbReference type="InterPro" id="IPR011006">
    <property type="entry name" value="CheY-like_superfamily"/>
</dbReference>
<dbReference type="InterPro" id="IPR029787">
    <property type="entry name" value="Nucleotide_cyclase"/>
</dbReference>
<dbReference type="PROSITE" id="PS50110">
    <property type="entry name" value="RESPONSE_REGULATORY"/>
    <property type="match status" value="1"/>
</dbReference>
<evidence type="ECO:0000256" key="1">
    <source>
        <dbReference type="ARBA" id="ARBA00001946"/>
    </source>
</evidence>
<evidence type="ECO:0000256" key="4">
    <source>
        <dbReference type="PROSITE-ProRule" id="PRU00169"/>
    </source>
</evidence>
<organism evidence="7 8">
    <name type="scientific">Saccharobesus litoralis</name>
    <dbReference type="NCBI Taxonomy" id="2172099"/>
    <lineage>
        <taxon>Bacteria</taxon>
        <taxon>Pseudomonadati</taxon>
        <taxon>Pseudomonadota</taxon>
        <taxon>Gammaproteobacteria</taxon>
        <taxon>Alteromonadales</taxon>
        <taxon>Alteromonadaceae</taxon>
        <taxon>Saccharobesus</taxon>
    </lineage>
</organism>
<evidence type="ECO:0000313" key="7">
    <source>
        <dbReference type="EMBL" id="AWB66855.1"/>
    </source>
</evidence>
<accession>A0A2S0VRL4</accession>
<dbReference type="Gene3D" id="3.30.70.270">
    <property type="match status" value="1"/>
</dbReference>